<proteinExistence type="predicted"/>
<comment type="caution">
    <text evidence="1">The sequence shown here is derived from an EMBL/GenBank/DDBJ whole genome shotgun (WGS) entry which is preliminary data.</text>
</comment>
<keyword evidence="2" id="KW-1185">Reference proteome</keyword>
<evidence type="ECO:0000313" key="1">
    <source>
        <dbReference type="EMBL" id="GJD45819.1"/>
    </source>
</evidence>
<organism evidence="1 2">
    <name type="scientific">Methylobacterium cerastii</name>
    <dbReference type="NCBI Taxonomy" id="932741"/>
    <lineage>
        <taxon>Bacteria</taxon>
        <taxon>Pseudomonadati</taxon>
        <taxon>Pseudomonadota</taxon>
        <taxon>Alphaproteobacteria</taxon>
        <taxon>Hyphomicrobiales</taxon>
        <taxon>Methylobacteriaceae</taxon>
        <taxon>Methylobacterium</taxon>
    </lineage>
</organism>
<dbReference type="Gene3D" id="1.10.10.10">
    <property type="entry name" value="Winged helix-like DNA-binding domain superfamily/Winged helix DNA-binding domain"/>
    <property type="match status" value="1"/>
</dbReference>
<dbReference type="Pfam" id="PF25212">
    <property type="entry name" value="HVO_A0114"/>
    <property type="match status" value="1"/>
</dbReference>
<name>A0ABQ4QL79_9HYPH</name>
<dbReference type="InterPro" id="IPR036390">
    <property type="entry name" value="WH_DNA-bd_sf"/>
</dbReference>
<evidence type="ECO:0008006" key="3">
    <source>
        <dbReference type="Google" id="ProtNLM"/>
    </source>
</evidence>
<evidence type="ECO:0000313" key="2">
    <source>
        <dbReference type="Proteomes" id="UP001055117"/>
    </source>
</evidence>
<dbReference type="EMBL" id="BPQG01000055">
    <property type="protein sequence ID" value="GJD45819.1"/>
    <property type="molecule type" value="Genomic_DNA"/>
</dbReference>
<dbReference type="SUPFAM" id="SSF46785">
    <property type="entry name" value="Winged helix' DNA-binding domain"/>
    <property type="match status" value="1"/>
</dbReference>
<gene>
    <name evidence="1" type="ORF">AFCDBAGC_3696</name>
</gene>
<dbReference type="Proteomes" id="UP001055117">
    <property type="component" value="Unassembled WGS sequence"/>
</dbReference>
<accession>A0ABQ4QL79</accession>
<protein>
    <recommendedName>
        <fullName evidence="3">Transcriptional regulator</fullName>
    </recommendedName>
</protein>
<dbReference type="InterPro" id="IPR036388">
    <property type="entry name" value="WH-like_DNA-bd_sf"/>
</dbReference>
<reference evidence="1 2" key="1">
    <citation type="journal article" date="2021" name="Front. Microbiol.">
        <title>Comprehensive Comparative Genomics and Phenotyping of Methylobacterium Species.</title>
        <authorList>
            <person name="Alessa O."/>
            <person name="Ogura Y."/>
            <person name="Fujitani Y."/>
            <person name="Takami H."/>
            <person name="Hayashi T."/>
            <person name="Sahin N."/>
            <person name="Tani A."/>
        </authorList>
    </citation>
    <scope>NUCLEOTIDE SEQUENCE [LARGE SCALE GENOMIC DNA]</scope>
    <source>
        <strain evidence="1 2">DSM 23679</strain>
    </source>
</reference>
<sequence length="134" mass="14093">MARPCSYGRLAEDIDMSTLTVGIGSMADARTRFLEAAAGAAAGRASAAAPAIYFASYDEMHRVLAPARLAIVKAMAGQGPLAIREVARRVGRDVQAVHRDVVTLSDAGIVDRSEASVTFPHDRIHVEFDVGAAA</sequence>